<accession>A0A543G075</accession>
<gene>
    <name evidence="1" type="ORF">BC670_0275</name>
</gene>
<evidence type="ECO:0000313" key="1">
    <source>
        <dbReference type="EMBL" id="TQM39477.1"/>
    </source>
</evidence>
<dbReference type="EMBL" id="VFPJ01000001">
    <property type="protein sequence ID" value="TQM39477.1"/>
    <property type="molecule type" value="Genomic_DNA"/>
</dbReference>
<sequence length="78" mass="8889">MKNTSLGYKDTSLILVLQGHFKGELNLARVKLICLFITALCKTKTINYDRIASAFDTKADKNRVHINFKGIKQIIFPF</sequence>
<name>A0A543G075_9FLAO</name>
<proteinExistence type="predicted"/>
<dbReference type="Proteomes" id="UP000320773">
    <property type="component" value="Unassembled WGS sequence"/>
</dbReference>
<protein>
    <submittedName>
        <fullName evidence="1">Uncharacterized protein</fullName>
    </submittedName>
</protein>
<organism evidence="1 2">
    <name type="scientific">Flavobacterium branchiophilum</name>
    <dbReference type="NCBI Taxonomy" id="55197"/>
    <lineage>
        <taxon>Bacteria</taxon>
        <taxon>Pseudomonadati</taxon>
        <taxon>Bacteroidota</taxon>
        <taxon>Flavobacteriia</taxon>
        <taxon>Flavobacteriales</taxon>
        <taxon>Flavobacteriaceae</taxon>
        <taxon>Flavobacterium</taxon>
    </lineage>
</organism>
<dbReference type="AlphaFoldDB" id="A0A543G075"/>
<comment type="caution">
    <text evidence="1">The sequence shown here is derived from an EMBL/GenBank/DDBJ whole genome shotgun (WGS) entry which is preliminary data.</text>
</comment>
<reference evidence="1 2" key="1">
    <citation type="submission" date="2019-06" db="EMBL/GenBank/DDBJ databases">
        <title>Genomic Encyclopedia of Archaeal and Bacterial Type Strains, Phase II (KMG-II): from individual species to whole genera.</title>
        <authorList>
            <person name="Goeker M."/>
        </authorList>
    </citation>
    <scope>NUCLEOTIDE SEQUENCE [LARGE SCALE GENOMIC DNA]</scope>
    <source>
        <strain evidence="1 2">DSM 24789</strain>
    </source>
</reference>
<evidence type="ECO:0000313" key="2">
    <source>
        <dbReference type="Proteomes" id="UP000320773"/>
    </source>
</evidence>